<dbReference type="AlphaFoldDB" id="A0AAJ0ATT9"/>
<reference evidence="3" key="1">
    <citation type="submission" date="2021-06" db="EMBL/GenBank/DDBJ databases">
        <title>Comparative genomics, transcriptomics and evolutionary studies reveal genomic signatures of adaptation to plant cell wall in hemibiotrophic fungi.</title>
        <authorList>
            <consortium name="DOE Joint Genome Institute"/>
            <person name="Baroncelli R."/>
            <person name="Diaz J.F."/>
            <person name="Benocci T."/>
            <person name="Peng M."/>
            <person name="Battaglia E."/>
            <person name="Haridas S."/>
            <person name="Andreopoulos W."/>
            <person name="Labutti K."/>
            <person name="Pangilinan J."/>
            <person name="Floch G.L."/>
            <person name="Makela M.R."/>
            <person name="Henrissat B."/>
            <person name="Grigoriev I.V."/>
            <person name="Crouch J.A."/>
            <person name="De Vries R.P."/>
            <person name="Sukno S.A."/>
            <person name="Thon M.R."/>
        </authorList>
    </citation>
    <scope>NUCLEOTIDE SEQUENCE</scope>
    <source>
        <strain evidence="3">CBS 193.32</strain>
    </source>
</reference>
<dbReference type="RefSeq" id="XP_060433388.1">
    <property type="nucleotide sequence ID" value="XM_060571877.1"/>
</dbReference>
<keyword evidence="2" id="KW-0732">Signal</keyword>
<feature type="region of interest" description="Disordered" evidence="1">
    <location>
        <begin position="137"/>
        <end position="178"/>
    </location>
</feature>
<dbReference type="EMBL" id="JAHMHR010000007">
    <property type="protein sequence ID" value="KAK1689693.1"/>
    <property type="molecule type" value="Genomic_DNA"/>
</dbReference>
<dbReference type="Proteomes" id="UP001224890">
    <property type="component" value="Unassembled WGS sequence"/>
</dbReference>
<evidence type="ECO:0000256" key="1">
    <source>
        <dbReference type="SAM" id="MobiDB-lite"/>
    </source>
</evidence>
<sequence length="178" mass="20444">MIKSKNALFGTLNSLLLLKIKLCLDLRDIYNEDRMLKKFVVNKKGKNGGGGVAMGLRSEVIDMIKWYTVRSHIVRDRRYLVENNGFVASPGVWVLKKQIRKLARAAGWDETPGAYEILNDAQEGMGTMFETDSYWARRTGGEDEDDDEDEDDGYDDYDGEDYHDYLENNKDTNWLEGL</sequence>
<feature type="chain" id="PRO_5042476871" evidence="2">
    <location>
        <begin position="24"/>
        <end position="178"/>
    </location>
</feature>
<gene>
    <name evidence="3" type="ORF">BDP55DRAFT_628253</name>
</gene>
<feature type="compositionally biased region" description="Acidic residues" evidence="1">
    <location>
        <begin position="142"/>
        <end position="159"/>
    </location>
</feature>
<dbReference type="GeneID" id="85456403"/>
<evidence type="ECO:0000313" key="3">
    <source>
        <dbReference type="EMBL" id="KAK1689693.1"/>
    </source>
</evidence>
<accession>A0AAJ0ATT9</accession>
<evidence type="ECO:0000256" key="2">
    <source>
        <dbReference type="SAM" id="SignalP"/>
    </source>
</evidence>
<feature type="compositionally biased region" description="Basic and acidic residues" evidence="1">
    <location>
        <begin position="160"/>
        <end position="170"/>
    </location>
</feature>
<comment type="caution">
    <text evidence="3">The sequence shown here is derived from an EMBL/GenBank/DDBJ whole genome shotgun (WGS) entry which is preliminary data.</text>
</comment>
<evidence type="ECO:0000313" key="4">
    <source>
        <dbReference type="Proteomes" id="UP001224890"/>
    </source>
</evidence>
<keyword evidence="4" id="KW-1185">Reference proteome</keyword>
<proteinExistence type="predicted"/>
<protein>
    <submittedName>
        <fullName evidence="3">Uncharacterized protein</fullName>
    </submittedName>
</protein>
<feature type="signal peptide" evidence="2">
    <location>
        <begin position="1"/>
        <end position="23"/>
    </location>
</feature>
<name>A0AAJ0ATT9_9PEZI</name>
<organism evidence="3 4">
    <name type="scientific">Colletotrichum godetiae</name>
    <dbReference type="NCBI Taxonomy" id="1209918"/>
    <lineage>
        <taxon>Eukaryota</taxon>
        <taxon>Fungi</taxon>
        <taxon>Dikarya</taxon>
        <taxon>Ascomycota</taxon>
        <taxon>Pezizomycotina</taxon>
        <taxon>Sordariomycetes</taxon>
        <taxon>Hypocreomycetidae</taxon>
        <taxon>Glomerellales</taxon>
        <taxon>Glomerellaceae</taxon>
        <taxon>Colletotrichum</taxon>
        <taxon>Colletotrichum acutatum species complex</taxon>
    </lineage>
</organism>